<keyword evidence="8" id="KW-0626">Porin</keyword>
<dbReference type="InterPro" id="IPR002299">
    <property type="entry name" value="Porin_Neis"/>
</dbReference>
<keyword evidence="5" id="KW-0812">Transmembrane</keyword>
<proteinExistence type="predicted"/>
<dbReference type="PANTHER" id="PTHR34501:SF9">
    <property type="entry name" value="MAJOR OUTER MEMBRANE PROTEIN P.IA"/>
    <property type="match status" value="1"/>
</dbReference>
<dbReference type="RefSeq" id="WP_202635209.1">
    <property type="nucleotide sequence ID" value="NZ_CP010554.1"/>
</dbReference>
<dbReference type="STRING" id="1565605.PG1C_13060"/>
<keyword evidence="10" id="KW-0998">Cell outer membrane</keyword>
<comment type="subunit">
    <text evidence="2">Homotrimer.</text>
</comment>
<dbReference type="InterPro" id="IPR023614">
    <property type="entry name" value="Porin_dom_sf"/>
</dbReference>
<dbReference type="CDD" id="cd00342">
    <property type="entry name" value="gram_neg_porins"/>
    <property type="match status" value="1"/>
</dbReference>
<evidence type="ECO:0000256" key="4">
    <source>
        <dbReference type="ARBA" id="ARBA00022452"/>
    </source>
</evidence>
<evidence type="ECO:0000256" key="5">
    <source>
        <dbReference type="ARBA" id="ARBA00022692"/>
    </source>
</evidence>
<sequence length="408" mass="42802">MQKKLIALAIAGLSSAAFAQTNVTIYGVADASFDVIRVSGGSGALSDNTPNFTRVSTNGSYIGFKGTENLGNGLNAIFQFESDAKFDNGGSLSTGRDSFVGLSGNFGKVLLGTLTAPTRALGARLDVNTGEGIGSNTAILGKLGGGLAYGNLQKTLINVGSIASVTDYNLSGRSNDTTSLFDSRHKNSIAYVSPSFSGFQASAVYMANENKSEGAAAFPFGPINTSAYDLGLTYDNGPIYIGGTYAELRVKNDNPIPVLLVVGGLPSDTKVKEARLGGIYDFGMATIRGLYARTKVEGGGTDVKQNVWGLGATYNVTANGRITAQYYRANDLDGTPTDDDTGAKFYTIGYEHSLSKRTMLKANYTYLKNDSMTSTNGNGGYDFGYNSSGFAGDEIKVSGLQLGLRHAF</sequence>
<evidence type="ECO:0000256" key="3">
    <source>
        <dbReference type="ARBA" id="ARBA00022448"/>
    </source>
</evidence>
<dbReference type="InterPro" id="IPR050298">
    <property type="entry name" value="Gram-neg_bact_OMP"/>
</dbReference>
<keyword evidence="7" id="KW-0406">Ion transport</keyword>
<dbReference type="SUPFAM" id="SSF56935">
    <property type="entry name" value="Porins"/>
    <property type="match status" value="1"/>
</dbReference>
<accession>A0A0C5JBB1</accession>
<evidence type="ECO:0000259" key="12">
    <source>
        <dbReference type="Pfam" id="PF13609"/>
    </source>
</evidence>
<evidence type="ECO:0000313" key="13">
    <source>
        <dbReference type="EMBL" id="AJP49110.1"/>
    </source>
</evidence>
<organism evidence="13 14">
    <name type="scientific">Rugosibacter aromaticivorans</name>
    <dbReference type="NCBI Taxonomy" id="1565605"/>
    <lineage>
        <taxon>Bacteria</taxon>
        <taxon>Pseudomonadati</taxon>
        <taxon>Pseudomonadota</taxon>
        <taxon>Betaproteobacteria</taxon>
        <taxon>Nitrosomonadales</taxon>
        <taxon>Sterolibacteriaceae</taxon>
        <taxon>Rugosibacter</taxon>
    </lineage>
</organism>
<evidence type="ECO:0000313" key="14">
    <source>
        <dbReference type="Proteomes" id="UP000061603"/>
    </source>
</evidence>
<evidence type="ECO:0000256" key="1">
    <source>
        <dbReference type="ARBA" id="ARBA00004571"/>
    </source>
</evidence>
<name>A0A0C5JBB1_9PROT</name>
<dbReference type="AlphaFoldDB" id="A0A0C5JBB1"/>
<feature type="signal peptide" evidence="11">
    <location>
        <begin position="1"/>
        <end position="19"/>
    </location>
</feature>
<dbReference type="Gene3D" id="2.40.160.10">
    <property type="entry name" value="Porin"/>
    <property type="match status" value="1"/>
</dbReference>
<dbReference type="PATRIC" id="fig|1565605.3.peg.2765"/>
<evidence type="ECO:0000256" key="9">
    <source>
        <dbReference type="ARBA" id="ARBA00023136"/>
    </source>
</evidence>
<dbReference type="PANTHER" id="PTHR34501">
    <property type="entry name" value="PROTEIN YDDL-RELATED"/>
    <property type="match status" value="1"/>
</dbReference>
<dbReference type="GO" id="GO:0046930">
    <property type="term" value="C:pore complex"/>
    <property type="evidence" value="ECO:0007669"/>
    <property type="project" value="UniProtKB-KW"/>
</dbReference>
<evidence type="ECO:0000256" key="2">
    <source>
        <dbReference type="ARBA" id="ARBA00011233"/>
    </source>
</evidence>
<keyword evidence="14" id="KW-1185">Reference proteome</keyword>
<dbReference type="GO" id="GO:0015288">
    <property type="term" value="F:porin activity"/>
    <property type="evidence" value="ECO:0007669"/>
    <property type="project" value="UniProtKB-KW"/>
</dbReference>
<evidence type="ECO:0000256" key="7">
    <source>
        <dbReference type="ARBA" id="ARBA00023065"/>
    </source>
</evidence>
<keyword evidence="4" id="KW-1134">Transmembrane beta strand</keyword>
<dbReference type="GO" id="GO:0034220">
    <property type="term" value="P:monoatomic ion transmembrane transport"/>
    <property type="evidence" value="ECO:0007669"/>
    <property type="project" value="InterPro"/>
</dbReference>
<keyword evidence="3" id="KW-0813">Transport</keyword>
<dbReference type="HOGENOM" id="CLU_038238_1_1_4"/>
<feature type="domain" description="Porin" evidence="12">
    <location>
        <begin position="8"/>
        <end position="370"/>
    </location>
</feature>
<dbReference type="GO" id="GO:0009279">
    <property type="term" value="C:cell outer membrane"/>
    <property type="evidence" value="ECO:0007669"/>
    <property type="project" value="UniProtKB-SubCell"/>
</dbReference>
<dbReference type="Proteomes" id="UP000061603">
    <property type="component" value="Chromosome"/>
</dbReference>
<evidence type="ECO:0000256" key="8">
    <source>
        <dbReference type="ARBA" id="ARBA00023114"/>
    </source>
</evidence>
<comment type="subcellular location">
    <subcellularLocation>
        <location evidence="1">Cell outer membrane</location>
        <topology evidence="1">Multi-pass membrane protein</topology>
    </subcellularLocation>
</comment>
<gene>
    <name evidence="13" type="ORF">PG1C_13060</name>
</gene>
<evidence type="ECO:0000256" key="10">
    <source>
        <dbReference type="ARBA" id="ARBA00023237"/>
    </source>
</evidence>
<dbReference type="InterPro" id="IPR033900">
    <property type="entry name" value="Gram_neg_porin_domain"/>
</dbReference>
<protein>
    <recommendedName>
        <fullName evidence="12">Porin domain-containing protein</fullName>
    </recommendedName>
</protein>
<dbReference type="PRINTS" id="PR00182">
    <property type="entry name" value="ECOLNEIPORIN"/>
</dbReference>
<dbReference type="KEGG" id="rbu:PG1C_13060"/>
<evidence type="ECO:0000256" key="11">
    <source>
        <dbReference type="SAM" id="SignalP"/>
    </source>
</evidence>
<reference evidence="13 14" key="1">
    <citation type="journal article" date="2015" name="Genome Announc.">
        <title>Complete Genome Sequence of a Novel Bacterium within the Family Rhodocyclaceae That Degrades Polycyclic Aromatic Hydrocarbons.</title>
        <authorList>
            <person name="Singleton D.R."/>
            <person name="Dickey A.N."/>
            <person name="Scholl E.H."/>
            <person name="Wright F.A."/>
            <person name="Aitken M.D."/>
        </authorList>
    </citation>
    <scope>NUCLEOTIDE SEQUENCE [LARGE SCALE GENOMIC DNA]</scope>
    <source>
        <strain evidence="14">PG1-Ca6</strain>
    </source>
</reference>
<evidence type="ECO:0000256" key="6">
    <source>
        <dbReference type="ARBA" id="ARBA00022729"/>
    </source>
</evidence>
<feature type="chain" id="PRO_5002178696" description="Porin domain-containing protein" evidence="11">
    <location>
        <begin position="20"/>
        <end position="408"/>
    </location>
</feature>
<dbReference type="Pfam" id="PF13609">
    <property type="entry name" value="Porin_4"/>
    <property type="match status" value="1"/>
</dbReference>
<dbReference type="PRINTS" id="PR00184">
    <property type="entry name" value="NEISSPPORIN"/>
</dbReference>
<keyword evidence="9" id="KW-0472">Membrane</keyword>
<dbReference type="InterPro" id="IPR001702">
    <property type="entry name" value="Porin_Gram-ve"/>
</dbReference>
<dbReference type="EMBL" id="CP010554">
    <property type="protein sequence ID" value="AJP49110.1"/>
    <property type="molecule type" value="Genomic_DNA"/>
</dbReference>
<keyword evidence="6 11" id="KW-0732">Signal</keyword>